<dbReference type="RefSeq" id="WP_207598785.1">
    <property type="nucleotide sequence ID" value="NZ_JAFNJU010000002.1"/>
</dbReference>
<dbReference type="Proteomes" id="UP000664218">
    <property type="component" value="Unassembled WGS sequence"/>
</dbReference>
<dbReference type="AlphaFoldDB" id="A0A939H4W4"/>
<dbReference type="SUPFAM" id="SSF103084">
    <property type="entry name" value="Holliday junction resolvase RusA"/>
    <property type="match status" value="1"/>
</dbReference>
<organism evidence="2 3">
    <name type="scientific">Proteiniclasticum aestuarii</name>
    <dbReference type="NCBI Taxonomy" id="2817862"/>
    <lineage>
        <taxon>Bacteria</taxon>
        <taxon>Bacillati</taxon>
        <taxon>Bacillota</taxon>
        <taxon>Clostridia</taxon>
        <taxon>Eubacteriales</taxon>
        <taxon>Clostridiaceae</taxon>
        <taxon>Proteiniclasticum</taxon>
    </lineage>
</organism>
<dbReference type="InterPro" id="IPR036614">
    <property type="entry name" value="RusA-like_sf"/>
</dbReference>
<reference evidence="2" key="1">
    <citation type="submission" date="2021-03" db="EMBL/GenBank/DDBJ databases">
        <title>Proteiniclasticum marinus sp. nov., isolated from tidal flat sediment.</title>
        <authorList>
            <person name="Namirimu T."/>
            <person name="Yang J.-A."/>
            <person name="Yang S.-H."/>
            <person name="Kim Y.-J."/>
            <person name="Kwon K.K."/>
        </authorList>
    </citation>
    <scope>NUCLEOTIDE SEQUENCE</scope>
    <source>
        <strain evidence="2">SCR006</strain>
    </source>
</reference>
<gene>
    <name evidence="2" type="ORF">J3A84_04330</name>
</gene>
<feature type="region of interest" description="Disordered" evidence="1">
    <location>
        <begin position="144"/>
        <end position="178"/>
    </location>
</feature>
<accession>A0A939H4W4</accession>
<name>A0A939H4W4_9CLOT</name>
<dbReference type="GO" id="GO:0006281">
    <property type="term" value="P:DNA repair"/>
    <property type="evidence" value="ECO:0007669"/>
    <property type="project" value="InterPro"/>
</dbReference>
<dbReference type="EMBL" id="JAFNJU010000002">
    <property type="protein sequence ID" value="MBO1264272.1"/>
    <property type="molecule type" value="Genomic_DNA"/>
</dbReference>
<dbReference type="GO" id="GO:0000287">
    <property type="term" value="F:magnesium ion binding"/>
    <property type="evidence" value="ECO:0007669"/>
    <property type="project" value="InterPro"/>
</dbReference>
<dbReference type="InterPro" id="IPR008822">
    <property type="entry name" value="Endonuclease_RusA-like"/>
</dbReference>
<comment type="caution">
    <text evidence="2">The sequence shown here is derived from an EMBL/GenBank/DDBJ whole genome shotgun (WGS) entry which is preliminary data.</text>
</comment>
<keyword evidence="3" id="KW-1185">Reference proteome</keyword>
<dbReference type="Pfam" id="PF05866">
    <property type="entry name" value="RusA"/>
    <property type="match status" value="1"/>
</dbReference>
<evidence type="ECO:0000313" key="3">
    <source>
        <dbReference type="Proteomes" id="UP000664218"/>
    </source>
</evidence>
<dbReference type="Gene3D" id="3.30.1330.70">
    <property type="entry name" value="Holliday junction resolvase RusA"/>
    <property type="match status" value="1"/>
</dbReference>
<proteinExistence type="predicted"/>
<sequence length="215" mass="24281">MADYAKVVVPGTPISKSNFKMVSKDGRFFMPHDTGSYSDRYSIYETSIALLARSQNPGIVFTESLIAVLKVFYKSEKRHPDTNNITKSIFDGIEKSGLIINDAQVTRLVIEEYYDKENPRFELELFKESIFNMEFTVIRREEPIPSKSYEPPSNTKGKMKSRKSDSVSQEADVPEKKARASRKCSVCDKTLTKGNYISGNGGSTLICRNCFAKLL</sequence>
<dbReference type="GO" id="GO:0006310">
    <property type="term" value="P:DNA recombination"/>
    <property type="evidence" value="ECO:0007669"/>
    <property type="project" value="InterPro"/>
</dbReference>
<protein>
    <submittedName>
        <fullName evidence="2">RusA family crossover junction endodeoxyribonuclease</fullName>
    </submittedName>
</protein>
<evidence type="ECO:0000313" key="2">
    <source>
        <dbReference type="EMBL" id="MBO1264272.1"/>
    </source>
</evidence>
<evidence type="ECO:0000256" key="1">
    <source>
        <dbReference type="SAM" id="MobiDB-lite"/>
    </source>
</evidence>